<dbReference type="Pfam" id="PF02771">
    <property type="entry name" value="Acyl-CoA_dh_N"/>
    <property type="match status" value="1"/>
</dbReference>
<dbReference type="InterPro" id="IPR013786">
    <property type="entry name" value="AcylCoA_DH/ox_N"/>
</dbReference>
<dbReference type="FunFam" id="2.40.110.10:FF:000002">
    <property type="entry name" value="Acyl-CoA dehydrogenase fadE12"/>
    <property type="match status" value="1"/>
</dbReference>
<evidence type="ECO:0000256" key="4">
    <source>
        <dbReference type="ARBA" id="ARBA00022827"/>
    </source>
</evidence>
<dbReference type="Pfam" id="PF00441">
    <property type="entry name" value="Acyl-CoA_dh_1"/>
    <property type="match status" value="1"/>
</dbReference>
<organism evidence="9 10">
    <name type="scientific">Noviherbaspirillum galbum</name>
    <dbReference type="NCBI Taxonomy" id="2709383"/>
    <lineage>
        <taxon>Bacteria</taxon>
        <taxon>Pseudomonadati</taxon>
        <taxon>Pseudomonadota</taxon>
        <taxon>Betaproteobacteria</taxon>
        <taxon>Burkholderiales</taxon>
        <taxon>Oxalobacteraceae</taxon>
        <taxon>Noviherbaspirillum</taxon>
    </lineage>
</organism>
<dbReference type="AlphaFoldDB" id="A0A6B3SRY2"/>
<dbReference type="PANTHER" id="PTHR48083:SF28">
    <property type="entry name" value="ACYL-COA DEHYDROGENASE FAMILY PROTEIN (AFU_ORTHOLOGUE AFUA_6G10880)-RELATED"/>
    <property type="match status" value="1"/>
</dbReference>
<comment type="cofactor">
    <cofactor evidence="1">
        <name>FAD</name>
        <dbReference type="ChEBI" id="CHEBI:57692"/>
    </cofactor>
</comment>
<keyword evidence="3" id="KW-0285">Flavoprotein</keyword>
<dbReference type="GO" id="GO:0033539">
    <property type="term" value="P:fatty acid beta-oxidation using acyl-CoA dehydrogenase"/>
    <property type="evidence" value="ECO:0007669"/>
    <property type="project" value="TreeGrafter"/>
</dbReference>
<dbReference type="InterPro" id="IPR009100">
    <property type="entry name" value="AcylCoA_DH/oxidase_NM_dom_sf"/>
</dbReference>
<comment type="similarity">
    <text evidence="2">Belongs to the acyl-CoA dehydrogenase family.</text>
</comment>
<protein>
    <submittedName>
        <fullName evidence="9">Acyl-CoA dehydrogenase</fullName>
    </submittedName>
</protein>
<evidence type="ECO:0000259" key="6">
    <source>
        <dbReference type="Pfam" id="PF00441"/>
    </source>
</evidence>
<feature type="domain" description="Acyl-CoA oxidase/dehydrogenase middle" evidence="7">
    <location>
        <begin position="133"/>
        <end position="228"/>
    </location>
</feature>
<feature type="domain" description="Acyl-CoA dehydrogenase/oxidase N-terminal" evidence="8">
    <location>
        <begin position="17"/>
        <end position="129"/>
    </location>
</feature>
<dbReference type="GO" id="GO:0050660">
    <property type="term" value="F:flavin adenine dinucleotide binding"/>
    <property type="evidence" value="ECO:0007669"/>
    <property type="project" value="InterPro"/>
</dbReference>
<sequence length="394" mass="43082">MTDNLLLAAARNTNYYTPEHEQFRDMVRQFVANEITPFVNEWDEAGSFPRALYSKAAEIGLLGIGYPEQYGGTPADVFYQIIAAEELARAGSGGVSASLFSHTIGTPPVLHAGSDALKARMLPEVLSGQKISALAITEPGGGSDVASLRTTAIRSGDHYVVNGEKTFITSGMRADYFTVAVRTNPEVKGAGGVSLLLIDGDTPGIGRTPLDKMGWWASDTAHLRFEDCRVPVANLLGVENEGFRIIMRNFNAERLFMAAGANGFAQVCFADALDWARERKTFGLPIVERQVIRHKLVDMSMKIESVRCMLEDLAWRVEHAIGDPRLLVAQTAMLKNLAMQTMQFCADESVQILGGMGYMRGTRPERIYREVKVNMIGGGSVEIMKDLAARQLGL</sequence>
<keyword evidence="10" id="KW-1185">Reference proteome</keyword>
<evidence type="ECO:0000313" key="9">
    <source>
        <dbReference type="EMBL" id="NEX63690.1"/>
    </source>
</evidence>
<feature type="domain" description="Acyl-CoA dehydrogenase/oxidase C-terminal" evidence="6">
    <location>
        <begin position="240"/>
        <end position="392"/>
    </location>
</feature>
<evidence type="ECO:0000256" key="5">
    <source>
        <dbReference type="ARBA" id="ARBA00023002"/>
    </source>
</evidence>
<evidence type="ECO:0000259" key="8">
    <source>
        <dbReference type="Pfam" id="PF02771"/>
    </source>
</evidence>
<dbReference type="PROSITE" id="PS00072">
    <property type="entry name" value="ACYL_COA_DH_1"/>
    <property type="match status" value="1"/>
</dbReference>
<dbReference type="SUPFAM" id="SSF47203">
    <property type="entry name" value="Acyl-CoA dehydrogenase C-terminal domain-like"/>
    <property type="match status" value="1"/>
</dbReference>
<dbReference type="InterPro" id="IPR037069">
    <property type="entry name" value="AcylCoA_DH/ox_N_sf"/>
</dbReference>
<dbReference type="SUPFAM" id="SSF56645">
    <property type="entry name" value="Acyl-CoA dehydrogenase NM domain-like"/>
    <property type="match status" value="1"/>
</dbReference>
<dbReference type="GO" id="GO:0005737">
    <property type="term" value="C:cytoplasm"/>
    <property type="evidence" value="ECO:0007669"/>
    <property type="project" value="TreeGrafter"/>
</dbReference>
<keyword evidence="4" id="KW-0274">FAD</keyword>
<dbReference type="Gene3D" id="2.40.110.10">
    <property type="entry name" value="Butyryl-CoA Dehydrogenase, subunit A, domain 2"/>
    <property type="match status" value="1"/>
</dbReference>
<dbReference type="InterPro" id="IPR050741">
    <property type="entry name" value="Acyl-CoA_dehydrogenase"/>
</dbReference>
<dbReference type="Proteomes" id="UP000482155">
    <property type="component" value="Unassembled WGS sequence"/>
</dbReference>
<name>A0A6B3SRY2_9BURK</name>
<evidence type="ECO:0000313" key="10">
    <source>
        <dbReference type="Proteomes" id="UP000482155"/>
    </source>
</evidence>
<dbReference type="Pfam" id="PF02770">
    <property type="entry name" value="Acyl-CoA_dh_M"/>
    <property type="match status" value="1"/>
</dbReference>
<dbReference type="RefSeq" id="WP_163967626.1">
    <property type="nucleotide sequence ID" value="NZ_JAAIVB010000074.1"/>
</dbReference>
<evidence type="ECO:0000256" key="2">
    <source>
        <dbReference type="ARBA" id="ARBA00009347"/>
    </source>
</evidence>
<dbReference type="PANTHER" id="PTHR48083">
    <property type="entry name" value="MEDIUM-CHAIN SPECIFIC ACYL-COA DEHYDROGENASE, MITOCHONDRIAL-RELATED"/>
    <property type="match status" value="1"/>
</dbReference>
<dbReference type="GO" id="GO:0003995">
    <property type="term" value="F:acyl-CoA dehydrogenase activity"/>
    <property type="evidence" value="ECO:0007669"/>
    <property type="project" value="InterPro"/>
</dbReference>
<dbReference type="InterPro" id="IPR036250">
    <property type="entry name" value="AcylCo_DH-like_C"/>
</dbReference>
<dbReference type="InterPro" id="IPR009075">
    <property type="entry name" value="AcylCo_DH/oxidase_C"/>
</dbReference>
<proteinExistence type="inferred from homology"/>
<keyword evidence="5" id="KW-0560">Oxidoreductase</keyword>
<dbReference type="InterPro" id="IPR046373">
    <property type="entry name" value="Acyl-CoA_Oxase/DH_mid-dom_sf"/>
</dbReference>
<dbReference type="InterPro" id="IPR006091">
    <property type="entry name" value="Acyl-CoA_Oxase/DH_mid-dom"/>
</dbReference>
<dbReference type="EMBL" id="JAAIVB010000074">
    <property type="protein sequence ID" value="NEX63690.1"/>
    <property type="molecule type" value="Genomic_DNA"/>
</dbReference>
<accession>A0A6B3SRY2</accession>
<gene>
    <name evidence="9" type="ORF">G3574_21650</name>
</gene>
<dbReference type="Gene3D" id="1.10.540.10">
    <property type="entry name" value="Acyl-CoA dehydrogenase/oxidase, N-terminal domain"/>
    <property type="match status" value="1"/>
</dbReference>
<dbReference type="InterPro" id="IPR006089">
    <property type="entry name" value="Acyl-CoA_DH_CS"/>
</dbReference>
<comment type="caution">
    <text evidence="9">The sequence shown here is derived from an EMBL/GenBank/DDBJ whole genome shotgun (WGS) entry which is preliminary data.</text>
</comment>
<evidence type="ECO:0000256" key="3">
    <source>
        <dbReference type="ARBA" id="ARBA00022630"/>
    </source>
</evidence>
<evidence type="ECO:0000259" key="7">
    <source>
        <dbReference type="Pfam" id="PF02770"/>
    </source>
</evidence>
<dbReference type="Gene3D" id="1.20.140.10">
    <property type="entry name" value="Butyryl-CoA Dehydrogenase, subunit A, domain 3"/>
    <property type="match status" value="1"/>
</dbReference>
<dbReference type="FunFam" id="1.20.140.10:FF:000001">
    <property type="entry name" value="Acyl-CoA dehydrogenase"/>
    <property type="match status" value="1"/>
</dbReference>
<reference evidence="9 10" key="1">
    <citation type="submission" date="2020-02" db="EMBL/GenBank/DDBJ databases">
        <authorList>
            <person name="Kim M.K."/>
        </authorList>
    </citation>
    <scope>NUCLEOTIDE SEQUENCE [LARGE SCALE GENOMIC DNA]</scope>
    <source>
        <strain evidence="9 10">17J57-3</strain>
    </source>
</reference>
<evidence type="ECO:0000256" key="1">
    <source>
        <dbReference type="ARBA" id="ARBA00001974"/>
    </source>
</evidence>